<dbReference type="GO" id="GO:0007015">
    <property type="term" value="P:actin filament organization"/>
    <property type="evidence" value="ECO:0007669"/>
    <property type="project" value="TreeGrafter"/>
</dbReference>
<evidence type="ECO:0000259" key="9">
    <source>
        <dbReference type="SMART" id="SM01166"/>
    </source>
</evidence>
<dbReference type="GO" id="GO:0005737">
    <property type="term" value="C:cytoplasm"/>
    <property type="evidence" value="ECO:0007669"/>
    <property type="project" value="UniProtKB-ARBA"/>
</dbReference>
<dbReference type="OMA" id="EREMAIW"/>
<accession>A0A0L0D205</accession>
<dbReference type="PRINTS" id="PR00320">
    <property type="entry name" value="GPROTEINBRPT"/>
</dbReference>
<keyword evidence="11" id="KW-1185">Reference proteome</keyword>
<dbReference type="AlphaFoldDB" id="A0A0L0D205"/>
<dbReference type="SMART" id="SM00320">
    <property type="entry name" value="WD40"/>
    <property type="match status" value="3"/>
</dbReference>
<dbReference type="PROSITE" id="PS00678">
    <property type="entry name" value="WD_REPEATS_1"/>
    <property type="match status" value="1"/>
</dbReference>
<dbReference type="InterPro" id="IPR036322">
    <property type="entry name" value="WD40_repeat_dom_sf"/>
</dbReference>
<evidence type="ECO:0000256" key="1">
    <source>
        <dbReference type="ARBA" id="ARBA00009482"/>
    </source>
</evidence>
<keyword evidence="5" id="KW-0009">Actin-binding</keyword>
<evidence type="ECO:0000256" key="5">
    <source>
        <dbReference type="ARBA" id="ARBA00023203"/>
    </source>
</evidence>
<dbReference type="eggNOG" id="KOG0303">
    <property type="taxonomic scope" value="Eukaryota"/>
</dbReference>
<dbReference type="GeneID" id="25562412"/>
<dbReference type="Pfam" id="PF00400">
    <property type="entry name" value="WD40"/>
    <property type="match status" value="3"/>
</dbReference>
<comment type="similarity">
    <text evidence="1 7">Belongs to the WD repeat coronin family.</text>
</comment>
<dbReference type="Gene3D" id="2.130.10.10">
    <property type="entry name" value="YVTN repeat-like/Quinoprotein amine dehydrogenase"/>
    <property type="match status" value="1"/>
</dbReference>
<feature type="domain" description="DUF1899" evidence="9">
    <location>
        <begin position="3"/>
        <end position="67"/>
    </location>
</feature>
<evidence type="ECO:0000313" key="11">
    <source>
        <dbReference type="Proteomes" id="UP000054408"/>
    </source>
</evidence>
<keyword evidence="2 6" id="KW-0853">WD repeat</keyword>
<feature type="repeat" description="WD" evidence="6">
    <location>
        <begin position="126"/>
        <end position="168"/>
    </location>
</feature>
<proteinExistence type="inferred from homology"/>
<name>A0A0L0D205_THETB</name>
<gene>
    <name evidence="10" type="ORF">AMSG_02759</name>
</gene>
<dbReference type="PROSITE" id="PS50294">
    <property type="entry name" value="WD_REPEATS_REGION"/>
    <property type="match status" value="3"/>
</dbReference>
<keyword evidence="4 8" id="KW-0175">Coiled coil</keyword>
<dbReference type="PANTHER" id="PTHR10856">
    <property type="entry name" value="CORONIN"/>
    <property type="match status" value="1"/>
</dbReference>
<dbReference type="GO" id="GO:0051015">
    <property type="term" value="F:actin filament binding"/>
    <property type="evidence" value="ECO:0007669"/>
    <property type="project" value="TreeGrafter"/>
</dbReference>
<dbReference type="Proteomes" id="UP000054408">
    <property type="component" value="Unassembled WGS sequence"/>
</dbReference>
<dbReference type="RefSeq" id="XP_013760600.1">
    <property type="nucleotide sequence ID" value="XM_013905146.1"/>
</dbReference>
<dbReference type="Pfam" id="PF08953">
    <property type="entry name" value="DUF1899"/>
    <property type="match status" value="1"/>
</dbReference>
<dbReference type="OrthoDB" id="1850764at2759"/>
<sequence>MSRFVRASKFRHVFADPPKREITYQELRISKSAWDSNMVSANPYFFAVNWNAGGGGAFMVNSHENVGKIGTTAPLFAGHTGTVLDTQFNPFNDFIVASGSEDCTAKVWQVPEGGPTENVTEPLLTLSGHGRKVGQLQFHPVAANVLATSSTDLTIRLWDIEKAEEKIQLAGHTNNINDFSWNRNGSSFCSVGKDKKLKLWDPRSSTDAVADTASHAGIKGSRCVFLGDREQIFTTGYSKMASREYALWDTRNLEKPMTKKSVDNSSGILMPFYDADTSMIFLAGKGDGNIRYYELVDEDPFVCYISEYKSSDSQKGMCSVGKRSVSVNKCEIVRLLKLTNTTLEPLSFRVPRKAEIFAEDIFPDTAGGVPALTADEWFGGSDADPILVSLRDGFVATEASFNVTAEAAATATGPVNPADMSEDEIREAHRNQEATITKLKQKVAALETKVRQLEAELKDAAGSSS</sequence>
<organism evidence="10 11">
    <name type="scientific">Thecamonas trahens ATCC 50062</name>
    <dbReference type="NCBI Taxonomy" id="461836"/>
    <lineage>
        <taxon>Eukaryota</taxon>
        <taxon>Apusozoa</taxon>
        <taxon>Apusomonadida</taxon>
        <taxon>Apusomonadidae</taxon>
        <taxon>Thecamonas</taxon>
    </lineage>
</organism>
<dbReference type="Pfam" id="PF16300">
    <property type="entry name" value="WD40_4"/>
    <property type="match status" value="1"/>
</dbReference>
<reference evidence="10 11" key="1">
    <citation type="submission" date="2010-05" db="EMBL/GenBank/DDBJ databases">
        <title>The Genome Sequence of Thecamonas trahens ATCC 50062.</title>
        <authorList>
            <consortium name="The Broad Institute Genome Sequencing Platform"/>
            <person name="Russ C."/>
            <person name="Cuomo C."/>
            <person name="Shea T."/>
            <person name="Young S.K."/>
            <person name="Zeng Q."/>
            <person name="Koehrsen M."/>
            <person name="Haas B."/>
            <person name="Borodovsky M."/>
            <person name="Guigo R."/>
            <person name="Alvarado L."/>
            <person name="Berlin A."/>
            <person name="Bochicchio J."/>
            <person name="Borenstein D."/>
            <person name="Chapman S."/>
            <person name="Chen Z."/>
            <person name="Freedman E."/>
            <person name="Gellesch M."/>
            <person name="Goldberg J."/>
            <person name="Griggs A."/>
            <person name="Gujja S."/>
            <person name="Heilman E."/>
            <person name="Heiman D."/>
            <person name="Hepburn T."/>
            <person name="Howarth C."/>
            <person name="Jen D."/>
            <person name="Larson L."/>
            <person name="Mehta T."/>
            <person name="Park D."/>
            <person name="Pearson M."/>
            <person name="Roberts A."/>
            <person name="Saif S."/>
            <person name="Shenoy N."/>
            <person name="Sisk P."/>
            <person name="Stolte C."/>
            <person name="Sykes S."/>
            <person name="Thomson T."/>
            <person name="Walk T."/>
            <person name="White J."/>
            <person name="Yandava C."/>
            <person name="Burger G."/>
            <person name="Gray M.W."/>
            <person name="Holland P.W.H."/>
            <person name="King N."/>
            <person name="Lang F.B.F."/>
            <person name="Roger A.J."/>
            <person name="Ruiz-Trillo I."/>
            <person name="Lander E."/>
            <person name="Nusbaum C."/>
        </authorList>
    </citation>
    <scope>NUCLEOTIDE SEQUENCE [LARGE SCALE GENOMIC DNA]</scope>
    <source>
        <strain evidence="10 11">ATCC 50062</strain>
    </source>
</reference>
<dbReference type="SMART" id="SM01167">
    <property type="entry name" value="DUF1900"/>
    <property type="match status" value="1"/>
</dbReference>
<evidence type="ECO:0000313" key="10">
    <source>
        <dbReference type="EMBL" id="KNC46307.1"/>
    </source>
</evidence>
<evidence type="ECO:0000256" key="8">
    <source>
        <dbReference type="SAM" id="Coils"/>
    </source>
</evidence>
<dbReference type="PROSITE" id="PS50082">
    <property type="entry name" value="WD_REPEATS_2"/>
    <property type="match status" value="3"/>
</dbReference>
<dbReference type="InterPro" id="IPR001680">
    <property type="entry name" value="WD40_rpt"/>
</dbReference>
<dbReference type="SUPFAM" id="SSF50978">
    <property type="entry name" value="WD40 repeat-like"/>
    <property type="match status" value="1"/>
</dbReference>
<dbReference type="InterPro" id="IPR019775">
    <property type="entry name" value="WD40_repeat_CS"/>
</dbReference>
<feature type="repeat" description="WD" evidence="6">
    <location>
        <begin position="169"/>
        <end position="210"/>
    </location>
</feature>
<evidence type="ECO:0000256" key="2">
    <source>
        <dbReference type="ARBA" id="ARBA00022574"/>
    </source>
</evidence>
<dbReference type="SMART" id="SM01166">
    <property type="entry name" value="DUF1899"/>
    <property type="match status" value="1"/>
</dbReference>
<feature type="repeat" description="WD" evidence="6">
    <location>
        <begin position="76"/>
        <end position="118"/>
    </location>
</feature>
<dbReference type="InterPro" id="IPR015505">
    <property type="entry name" value="Coronin"/>
</dbReference>
<dbReference type="FunFam" id="2.130.10.10:FF:000502">
    <property type="entry name" value="Coronin"/>
    <property type="match status" value="1"/>
</dbReference>
<feature type="coiled-coil region" evidence="8">
    <location>
        <begin position="422"/>
        <end position="463"/>
    </location>
</feature>
<dbReference type="InterPro" id="IPR020472">
    <property type="entry name" value="WD40_PAC1"/>
</dbReference>
<dbReference type="STRING" id="461836.A0A0L0D205"/>
<protein>
    <recommendedName>
        <fullName evidence="7">Coronin</fullName>
    </recommendedName>
</protein>
<evidence type="ECO:0000256" key="6">
    <source>
        <dbReference type="PROSITE-ProRule" id="PRU00221"/>
    </source>
</evidence>
<evidence type="ECO:0000256" key="3">
    <source>
        <dbReference type="ARBA" id="ARBA00022737"/>
    </source>
</evidence>
<evidence type="ECO:0000256" key="7">
    <source>
        <dbReference type="RuleBase" id="RU280818"/>
    </source>
</evidence>
<keyword evidence="3 7" id="KW-0677">Repeat</keyword>
<dbReference type="PANTHER" id="PTHR10856:SF0">
    <property type="entry name" value="CORONIN"/>
    <property type="match status" value="1"/>
</dbReference>
<evidence type="ECO:0000256" key="4">
    <source>
        <dbReference type="ARBA" id="ARBA00023054"/>
    </source>
</evidence>
<dbReference type="InterPro" id="IPR015943">
    <property type="entry name" value="WD40/YVTN_repeat-like_dom_sf"/>
</dbReference>
<dbReference type="InterPro" id="IPR015048">
    <property type="entry name" value="DUF1899"/>
</dbReference>
<dbReference type="EMBL" id="GL349442">
    <property type="protein sequence ID" value="KNC46307.1"/>
    <property type="molecule type" value="Genomic_DNA"/>
</dbReference>